<evidence type="ECO:0000256" key="3">
    <source>
        <dbReference type="ARBA" id="ARBA00022448"/>
    </source>
</evidence>
<keyword evidence="7 10" id="KW-0472">Membrane</keyword>
<accession>A0A8X6H472</accession>
<comment type="similarity">
    <text evidence="2">Belongs to the LIMR family. LMBRD1 subfamily.</text>
</comment>
<feature type="transmembrane region" description="Helical" evidence="10">
    <location>
        <begin position="369"/>
        <end position="400"/>
    </location>
</feature>
<organism evidence="11 12">
    <name type="scientific">Trichonephila clavata</name>
    <name type="common">Joro spider</name>
    <name type="synonym">Nephila clavata</name>
    <dbReference type="NCBI Taxonomy" id="2740835"/>
    <lineage>
        <taxon>Eukaryota</taxon>
        <taxon>Metazoa</taxon>
        <taxon>Ecdysozoa</taxon>
        <taxon>Arthropoda</taxon>
        <taxon>Chelicerata</taxon>
        <taxon>Arachnida</taxon>
        <taxon>Araneae</taxon>
        <taxon>Araneomorphae</taxon>
        <taxon>Entelegynae</taxon>
        <taxon>Araneoidea</taxon>
        <taxon>Nephilidae</taxon>
        <taxon>Trichonephila</taxon>
    </lineage>
</organism>
<evidence type="ECO:0000256" key="6">
    <source>
        <dbReference type="ARBA" id="ARBA00022989"/>
    </source>
</evidence>
<dbReference type="EMBL" id="BMAO01037031">
    <property type="protein sequence ID" value="GFR14840.1"/>
    <property type="molecule type" value="Genomic_DNA"/>
</dbReference>
<dbReference type="GO" id="GO:0031419">
    <property type="term" value="F:cobalamin binding"/>
    <property type="evidence" value="ECO:0007669"/>
    <property type="project" value="UniProtKB-KW"/>
</dbReference>
<feature type="transmembrane region" description="Helical" evidence="10">
    <location>
        <begin position="412"/>
        <end position="434"/>
    </location>
</feature>
<name>A0A8X6H472_TRICU</name>
<dbReference type="InterPro" id="IPR050854">
    <property type="entry name" value="LMBD1_LysCbl_Transport"/>
</dbReference>
<dbReference type="AlphaFoldDB" id="A0A8X6H472"/>
<evidence type="ECO:0000256" key="7">
    <source>
        <dbReference type="ARBA" id="ARBA00023136"/>
    </source>
</evidence>
<feature type="transmembrane region" description="Helical" evidence="10">
    <location>
        <begin position="106"/>
        <end position="127"/>
    </location>
</feature>
<protein>
    <submittedName>
        <fullName evidence="11">Probable lysosomal cobalamin transporter</fullName>
    </submittedName>
</protein>
<evidence type="ECO:0000313" key="12">
    <source>
        <dbReference type="Proteomes" id="UP000887116"/>
    </source>
</evidence>
<evidence type="ECO:0000256" key="8">
    <source>
        <dbReference type="ARBA" id="ARBA00023228"/>
    </source>
</evidence>
<keyword evidence="6 10" id="KW-1133">Transmembrane helix</keyword>
<evidence type="ECO:0000256" key="1">
    <source>
        <dbReference type="ARBA" id="ARBA00004155"/>
    </source>
</evidence>
<comment type="caution">
    <text evidence="11">The sequence shown here is derived from an EMBL/GenBank/DDBJ whole genome shotgun (WGS) entry which is preliminary data.</text>
</comment>
<evidence type="ECO:0000256" key="4">
    <source>
        <dbReference type="ARBA" id="ARBA00022628"/>
    </source>
</evidence>
<feature type="transmembrane region" description="Helical" evidence="10">
    <location>
        <begin position="139"/>
        <end position="165"/>
    </location>
</feature>
<dbReference type="PANTHER" id="PTHR16130:SF2">
    <property type="entry name" value="LYSOSOMAL COBALAMIN TRANSPORT ESCORT PROTEIN LMBD1"/>
    <property type="match status" value="1"/>
</dbReference>
<feature type="transmembrane region" description="Helical" evidence="10">
    <location>
        <begin position="489"/>
        <end position="510"/>
    </location>
</feature>
<comment type="subcellular location">
    <subcellularLocation>
        <location evidence="1">Lysosome membrane</location>
        <topology evidence="1">Multi-pass membrane protein</topology>
    </subcellularLocation>
</comment>
<dbReference type="Pfam" id="PF04791">
    <property type="entry name" value="LMBR1"/>
    <property type="match status" value="1"/>
</dbReference>
<evidence type="ECO:0000256" key="10">
    <source>
        <dbReference type="SAM" id="Phobius"/>
    </source>
</evidence>
<feature type="transmembrane region" description="Helical" evidence="10">
    <location>
        <begin position="49"/>
        <end position="70"/>
    </location>
</feature>
<sequence>MDLLGEVVNLPSFVSAYGWVPFVVSILLSILFSSLYVKRFRCRSEREKCSSMIVTIGISIALLSASLLPVDVFLVSYMKNSDGTFKEWATNSTRQAVEDSVTYTYYSLYGIILFYTFFVLPLSYFSYEERDEDSRNSFGVFTTALIYTLVFLFVISGLLLAGAFIPYKSVPQNATEWNKIDFLIKELYKSRGKDALSFVINILTMYGMLNIILYTSNGLASFPVTLIRGFRSLSEEEVILSANQASTQSKLNALRSKQTRKSLSSREIAQLADLEEEESLISKRSVLLESEKRSLYYKCQPFLRIFNGIFGCIGIGFSLILFVSLLITNIDKIMNSLGYKMGYTLKENLLPNLLDYIMVKSQKIFPLDYVIFFLIIIFLLICTVSGMRYLGICCLCVSMYKIRPNRTPPQALIMLSFILMFVVLAFHILMYSVVPTYTTFGSQYYCKDGNGTCVLTACTLDASPDDCIMTRGAAFVISFAYKAWIFSAIYYWMTWVFLAAFVISFICVLIRARKSSLEEAIDKDDFDDDDDHMISI</sequence>
<reference evidence="11" key="1">
    <citation type="submission" date="2020-07" db="EMBL/GenBank/DDBJ databases">
        <title>Multicomponent nature underlies the extraordinary mechanical properties of spider dragline silk.</title>
        <authorList>
            <person name="Kono N."/>
            <person name="Nakamura H."/>
            <person name="Mori M."/>
            <person name="Yoshida Y."/>
            <person name="Ohtoshi R."/>
            <person name="Malay A.D."/>
            <person name="Moran D.A.P."/>
            <person name="Tomita M."/>
            <person name="Numata K."/>
            <person name="Arakawa K."/>
        </authorList>
    </citation>
    <scope>NUCLEOTIDE SEQUENCE</scope>
</reference>
<keyword evidence="12" id="KW-1185">Reference proteome</keyword>
<dbReference type="PANTHER" id="PTHR16130">
    <property type="entry name" value="LYSOSOMAL COBALAMIN TRANSPORTER-RELATED"/>
    <property type="match status" value="1"/>
</dbReference>
<dbReference type="GO" id="GO:0072665">
    <property type="term" value="P:protein localization to vacuole"/>
    <property type="evidence" value="ECO:0007669"/>
    <property type="project" value="TreeGrafter"/>
</dbReference>
<proteinExistence type="inferred from homology"/>
<keyword evidence="9" id="KW-0170">Cobalt</keyword>
<dbReference type="GO" id="GO:0005765">
    <property type="term" value="C:lysosomal membrane"/>
    <property type="evidence" value="ECO:0007669"/>
    <property type="project" value="UniProtKB-SubCell"/>
</dbReference>
<dbReference type="InterPro" id="IPR006876">
    <property type="entry name" value="LMBR1-like_membr_prot"/>
</dbReference>
<evidence type="ECO:0000256" key="2">
    <source>
        <dbReference type="ARBA" id="ARBA00009901"/>
    </source>
</evidence>
<evidence type="ECO:0000313" key="11">
    <source>
        <dbReference type="EMBL" id="GFR14840.1"/>
    </source>
</evidence>
<keyword evidence="8" id="KW-0458">Lysosome</keyword>
<feature type="transmembrane region" description="Helical" evidence="10">
    <location>
        <begin position="195"/>
        <end position="214"/>
    </location>
</feature>
<feature type="transmembrane region" description="Helical" evidence="10">
    <location>
        <begin position="302"/>
        <end position="327"/>
    </location>
</feature>
<gene>
    <name evidence="11" type="primary">lmbrd1</name>
    <name evidence="11" type="ORF">TNCT_474621</name>
</gene>
<feature type="transmembrane region" description="Helical" evidence="10">
    <location>
        <begin position="16"/>
        <end position="37"/>
    </location>
</feature>
<dbReference type="OrthoDB" id="73273at2759"/>
<dbReference type="Proteomes" id="UP000887116">
    <property type="component" value="Unassembled WGS sequence"/>
</dbReference>
<evidence type="ECO:0000256" key="5">
    <source>
        <dbReference type="ARBA" id="ARBA00022692"/>
    </source>
</evidence>
<keyword evidence="5 10" id="KW-0812">Transmembrane</keyword>
<evidence type="ECO:0000256" key="9">
    <source>
        <dbReference type="ARBA" id="ARBA00023285"/>
    </source>
</evidence>
<keyword evidence="4" id="KW-0846">Cobalamin</keyword>
<keyword evidence="3" id="KW-0813">Transport</keyword>